<feature type="domain" description="Heme-copper oxidase subunit III family profile" evidence="9">
    <location>
        <begin position="38"/>
        <end position="208"/>
    </location>
</feature>
<keyword evidence="5 8" id="KW-0472">Membrane</keyword>
<comment type="similarity">
    <text evidence="2 6">Belongs to the cytochrome c oxidase subunit 3 family.</text>
</comment>
<organism evidence="10 11">
    <name type="scientific">Photobacterium frigidiphilum</name>
    <dbReference type="NCBI Taxonomy" id="264736"/>
    <lineage>
        <taxon>Bacteria</taxon>
        <taxon>Pseudomonadati</taxon>
        <taxon>Pseudomonadota</taxon>
        <taxon>Gammaproteobacteria</taxon>
        <taxon>Vibrionales</taxon>
        <taxon>Vibrionaceae</taxon>
        <taxon>Photobacterium</taxon>
    </lineage>
</organism>
<evidence type="ECO:0000256" key="1">
    <source>
        <dbReference type="ARBA" id="ARBA00004141"/>
    </source>
</evidence>
<evidence type="ECO:0000256" key="8">
    <source>
        <dbReference type="SAM" id="Phobius"/>
    </source>
</evidence>
<comment type="caution">
    <text evidence="10">The sequence shown here is derived from an EMBL/GenBank/DDBJ whole genome shotgun (WGS) entry which is preliminary data.</text>
</comment>
<dbReference type="PROSITE" id="PS50253">
    <property type="entry name" value="COX3"/>
    <property type="match status" value="1"/>
</dbReference>
<dbReference type="SUPFAM" id="SSF81452">
    <property type="entry name" value="Cytochrome c oxidase subunit III-like"/>
    <property type="match status" value="1"/>
</dbReference>
<sequence length="208" mass="23696">MNKQHHSNKKSVHESKSTLTPDADENYLPADTSSPAIIGLWVFMAVITMLFFLFTVAYKIRMSLNDWQPLNEPWQLSLSTAMLFMSCVAMANCRRRAALLPSVVACRSILIVAVLLTLGFVFTQLWAWQYLVDQNITVDNNPANSFFYLLTGLHGLHVLGGLAALFLVIYNARKGHANSLYQSLHLCTRYWHFLLLIWLFLLGLLRFT</sequence>
<evidence type="ECO:0000256" key="2">
    <source>
        <dbReference type="ARBA" id="ARBA00010581"/>
    </source>
</evidence>
<feature type="transmembrane region" description="Helical" evidence="8">
    <location>
        <begin position="104"/>
        <end position="126"/>
    </location>
</feature>
<feature type="region of interest" description="Disordered" evidence="7">
    <location>
        <begin position="1"/>
        <end position="20"/>
    </location>
</feature>
<dbReference type="GO" id="GO:0019646">
    <property type="term" value="P:aerobic electron transport chain"/>
    <property type="evidence" value="ECO:0007669"/>
    <property type="project" value="InterPro"/>
</dbReference>
<feature type="transmembrane region" description="Helical" evidence="8">
    <location>
        <begin position="190"/>
        <end position="207"/>
    </location>
</feature>
<dbReference type="InterPro" id="IPR024791">
    <property type="entry name" value="Cyt_c/ubiquinol_Oxase_su3"/>
</dbReference>
<name>A0A2T3JNR6_9GAMM</name>
<keyword evidence="11" id="KW-1185">Reference proteome</keyword>
<feature type="transmembrane region" description="Helical" evidence="8">
    <location>
        <begin position="74"/>
        <end position="92"/>
    </location>
</feature>
<evidence type="ECO:0000313" key="11">
    <source>
        <dbReference type="Proteomes" id="UP000240987"/>
    </source>
</evidence>
<reference evidence="10 11" key="1">
    <citation type="submission" date="2018-01" db="EMBL/GenBank/DDBJ databases">
        <title>Whole genome sequencing of Histamine producing bacteria.</title>
        <authorList>
            <person name="Butler K."/>
        </authorList>
    </citation>
    <scope>NUCLEOTIDE SEQUENCE [LARGE SCALE GENOMIC DNA]</scope>
    <source>
        <strain evidence="10 11">JCM 12947</strain>
    </source>
</reference>
<dbReference type="RefSeq" id="WP_107241663.1">
    <property type="nucleotide sequence ID" value="NZ_PYMJ01000003.1"/>
</dbReference>
<dbReference type="AlphaFoldDB" id="A0A2T3JNR6"/>
<comment type="subcellular location">
    <subcellularLocation>
        <location evidence="6">Cell membrane</location>
        <topology evidence="6">Multi-pass membrane protein</topology>
    </subcellularLocation>
    <subcellularLocation>
        <location evidence="1">Membrane</location>
        <topology evidence="1">Multi-pass membrane protein</topology>
    </subcellularLocation>
</comment>
<feature type="compositionally biased region" description="Basic residues" evidence="7">
    <location>
        <begin position="1"/>
        <end position="10"/>
    </location>
</feature>
<dbReference type="Proteomes" id="UP000240987">
    <property type="component" value="Unassembled WGS sequence"/>
</dbReference>
<keyword evidence="4 8" id="KW-1133">Transmembrane helix</keyword>
<dbReference type="GO" id="GO:0004129">
    <property type="term" value="F:cytochrome-c oxidase activity"/>
    <property type="evidence" value="ECO:0007669"/>
    <property type="project" value="InterPro"/>
</dbReference>
<evidence type="ECO:0000313" key="10">
    <source>
        <dbReference type="EMBL" id="PSU50633.1"/>
    </source>
</evidence>
<dbReference type="PANTHER" id="PTHR11403">
    <property type="entry name" value="CYTOCHROME C OXIDASE SUBUNIT III"/>
    <property type="match status" value="1"/>
</dbReference>
<dbReference type="OrthoDB" id="9808200at2"/>
<evidence type="ECO:0000256" key="7">
    <source>
        <dbReference type="SAM" id="MobiDB-lite"/>
    </source>
</evidence>
<dbReference type="InterPro" id="IPR000298">
    <property type="entry name" value="Cyt_c_oxidase-like_su3"/>
</dbReference>
<dbReference type="InterPro" id="IPR035973">
    <property type="entry name" value="Cyt_c_oxidase_su3-like_sf"/>
</dbReference>
<keyword evidence="3 6" id="KW-0812">Transmembrane</keyword>
<evidence type="ECO:0000256" key="4">
    <source>
        <dbReference type="ARBA" id="ARBA00022989"/>
    </source>
</evidence>
<accession>A0A2T3JNR6</accession>
<feature type="transmembrane region" description="Helical" evidence="8">
    <location>
        <begin position="36"/>
        <end position="54"/>
    </location>
</feature>
<protein>
    <submittedName>
        <fullName evidence="10">Cytochrome oxidase subunit III</fullName>
    </submittedName>
</protein>
<evidence type="ECO:0000256" key="3">
    <source>
        <dbReference type="ARBA" id="ARBA00022692"/>
    </source>
</evidence>
<evidence type="ECO:0000256" key="6">
    <source>
        <dbReference type="RuleBase" id="RU003376"/>
    </source>
</evidence>
<evidence type="ECO:0000256" key="5">
    <source>
        <dbReference type="ARBA" id="ARBA00023136"/>
    </source>
</evidence>
<dbReference type="Gene3D" id="1.20.120.80">
    <property type="entry name" value="Cytochrome c oxidase, subunit III, four-helix bundle"/>
    <property type="match status" value="1"/>
</dbReference>
<dbReference type="EMBL" id="PYMJ01000003">
    <property type="protein sequence ID" value="PSU50633.1"/>
    <property type="molecule type" value="Genomic_DNA"/>
</dbReference>
<evidence type="ECO:0000259" key="9">
    <source>
        <dbReference type="PROSITE" id="PS50253"/>
    </source>
</evidence>
<dbReference type="Pfam" id="PF00510">
    <property type="entry name" value="COX3"/>
    <property type="match status" value="1"/>
</dbReference>
<dbReference type="GO" id="GO:0005886">
    <property type="term" value="C:plasma membrane"/>
    <property type="evidence" value="ECO:0007669"/>
    <property type="project" value="UniProtKB-SubCell"/>
</dbReference>
<gene>
    <name evidence="10" type="ORF">C9J12_04750</name>
</gene>
<proteinExistence type="inferred from homology"/>
<dbReference type="InterPro" id="IPR013833">
    <property type="entry name" value="Cyt_c_oxidase_su3_a-hlx"/>
</dbReference>
<feature type="transmembrane region" description="Helical" evidence="8">
    <location>
        <begin position="146"/>
        <end position="170"/>
    </location>
</feature>
<dbReference type="CDD" id="cd02865">
    <property type="entry name" value="Heme_Cu_Oxidase_III_2"/>
    <property type="match status" value="1"/>
</dbReference>
<dbReference type="PANTHER" id="PTHR11403:SF10">
    <property type="entry name" value="CYTOCHROME C OXIDASE"/>
    <property type="match status" value="1"/>
</dbReference>